<evidence type="ECO:0000313" key="2">
    <source>
        <dbReference type="Proteomes" id="UP000001072"/>
    </source>
</evidence>
<accession>F4RGQ0</accession>
<dbReference type="AlphaFoldDB" id="F4RGQ0"/>
<dbReference type="HOGENOM" id="CLU_042076_0_0_1"/>
<dbReference type="RefSeq" id="XP_007408157.1">
    <property type="nucleotide sequence ID" value="XM_007408095.1"/>
</dbReference>
<dbReference type="GeneID" id="18922472"/>
<gene>
    <name evidence="1" type="ORF">MELLADRAFT_105029</name>
</gene>
<keyword evidence="2" id="KW-1185">Reference proteome</keyword>
<evidence type="ECO:0000313" key="1">
    <source>
        <dbReference type="EMBL" id="EGG08571.1"/>
    </source>
</evidence>
<dbReference type="VEuPathDB" id="FungiDB:MELLADRAFT_105029"/>
<name>F4RGQ0_MELLP</name>
<proteinExistence type="predicted"/>
<organism evidence="2">
    <name type="scientific">Melampsora larici-populina (strain 98AG31 / pathotype 3-4-7)</name>
    <name type="common">Poplar leaf rust fungus</name>
    <dbReference type="NCBI Taxonomy" id="747676"/>
    <lineage>
        <taxon>Eukaryota</taxon>
        <taxon>Fungi</taxon>
        <taxon>Dikarya</taxon>
        <taxon>Basidiomycota</taxon>
        <taxon>Pucciniomycotina</taxon>
        <taxon>Pucciniomycetes</taxon>
        <taxon>Pucciniales</taxon>
        <taxon>Melampsoraceae</taxon>
        <taxon>Melampsora</taxon>
    </lineage>
</organism>
<sequence>MAFGCQVADLQLKFYPVSDNSFLATVGLTMFDPPFLITEGDDAPARHPTLARLWRQGTESRRLMEESQSFTIAVGFKIHTNDIVDVAPGMAKPTPAKVTTGRKKPPPTPQFTVIDSSDFNDGLVLDSKVFMYGKSLKEFKDLVGNVCDLYFPGIKKVVLESALAPLLTWNATVGSKKTKLTDYKNYQDFVNNLGKSRSSKGTVNIVLEKPQVKAKKTAQATSAVAFIKGTVDPNSIEGALAASKEELAEAKEETARDGYTTRAIPPSTTEYKKEMAKNQMNHLATNVDNRVKKRYPVAMPAAQASSSQAKHRNFFANPPASDVKVKIESESPSGSKRALERTSSSLTSVTSIKKIKQESSSGDLATKPILLLTDEDVPETVVYASDSDVEYVVTHSTLLDDFLSACEVPRNDLATRKILRKANVVSWTDLVPSVQMTANVLTGHGMPFYMAQRLLTSAAEAHAQQESSTPAE</sequence>
<dbReference type="InParanoid" id="F4RGQ0"/>
<dbReference type="EMBL" id="GL883100">
    <property type="protein sequence ID" value="EGG08571.1"/>
    <property type="molecule type" value="Genomic_DNA"/>
</dbReference>
<dbReference type="KEGG" id="mlr:MELLADRAFT_105029"/>
<dbReference type="Proteomes" id="UP000001072">
    <property type="component" value="Unassembled WGS sequence"/>
</dbReference>
<reference evidence="2" key="1">
    <citation type="journal article" date="2011" name="Proc. Natl. Acad. Sci. U.S.A.">
        <title>Obligate biotrophy features unraveled by the genomic analysis of rust fungi.</title>
        <authorList>
            <person name="Duplessis S."/>
            <person name="Cuomo C.A."/>
            <person name="Lin Y.-C."/>
            <person name="Aerts A."/>
            <person name="Tisserant E."/>
            <person name="Veneault-Fourrey C."/>
            <person name="Joly D.L."/>
            <person name="Hacquard S."/>
            <person name="Amselem J."/>
            <person name="Cantarel B.L."/>
            <person name="Chiu R."/>
            <person name="Coutinho P.M."/>
            <person name="Feau N."/>
            <person name="Field M."/>
            <person name="Frey P."/>
            <person name="Gelhaye E."/>
            <person name="Goldberg J."/>
            <person name="Grabherr M.G."/>
            <person name="Kodira C.D."/>
            <person name="Kohler A."/>
            <person name="Kuees U."/>
            <person name="Lindquist E.A."/>
            <person name="Lucas S.M."/>
            <person name="Mago R."/>
            <person name="Mauceli E."/>
            <person name="Morin E."/>
            <person name="Murat C."/>
            <person name="Pangilinan J.L."/>
            <person name="Park R."/>
            <person name="Pearson M."/>
            <person name="Quesneville H."/>
            <person name="Rouhier N."/>
            <person name="Sakthikumar S."/>
            <person name="Salamov A.A."/>
            <person name="Schmutz J."/>
            <person name="Selles B."/>
            <person name="Shapiro H."/>
            <person name="Tanguay P."/>
            <person name="Tuskan G.A."/>
            <person name="Henrissat B."/>
            <person name="Van de Peer Y."/>
            <person name="Rouze P."/>
            <person name="Ellis J.G."/>
            <person name="Dodds P.N."/>
            <person name="Schein J.E."/>
            <person name="Zhong S."/>
            <person name="Hamelin R.C."/>
            <person name="Grigoriev I.V."/>
            <person name="Szabo L.J."/>
            <person name="Martin F."/>
        </authorList>
    </citation>
    <scope>NUCLEOTIDE SEQUENCE [LARGE SCALE GENOMIC DNA]</scope>
    <source>
        <strain evidence="2">98AG31 / pathotype 3-4-7</strain>
    </source>
</reference>
<protein>
    <submittedName>
        <fullName evidence="1">Uncharacterized protein</fullName>
    </submittedName>
</protein>